<dbReference type="EMBL" id="WSEM01000034">
    <property type="protein sequence ID" value="MVQ39575.1"/>
    <property type="molecule type" value="Genomic_DNA"/>
</dbReference>
<organism evidence="1 2">
    <name type="scientific">Paenibacillus anseongense</name>
    <dbReference type="NCBI Taxonomy" id="2682845"/>
    <lineage>
        <taxon>Bacteria</taxon>
        <taxon>Bacillati</taxon>
        <taxon>Bacillota</taxon>
        <taxon>Bacilli</taxon>
        <taxon>Bacillales</taxon>
        <taxon>Paenibacillaceae</taxon>
        <taxon>Paenibacillus</taxon>
    </lineage>
</organism>
<gene>
    <name evidence="1" type="ORF">GON05_33800</name>
</gene>
<evidence type="ECO:0000313" key="2">
    <source>
        <dbReference type="Proteomes" id="UP000467637"/>
    </source>
</evidence>
<sequence>MRSACGLPYLIKKNGYSCFEKALRQEEKQYNEMPEAFKGHYSFDEDGNLIELRNPNEAKEMMNNFFASKNSRN</sequence>
<dbReference type="Proteomes" id="UP000467637">
    <property type="component" value="Unassembled WGS sequence"/>
</dbReference>
<comment type="caution">
    <text evidence="1">The sequence shown here is derived from an EMBL/GenBank/DDBJ whole genome shotgun (WGS) entry which is preliminary data.</text>
</comment>
<name>A0ABW9UK00_9BACL</name>
<accession>A0ABW9UK00</accession>
<keyword evidence="2" id="KW-1185">Reference proteome</keyword>
<reference evidence="1 2" key="1">
    <citation type="submission" date="2019-12" db="EMBL/GenBank/DDBJ databases">
        <authorList>
            <person name="Huq M.A."/>
        </authorList>
    </citation>
    <scope>NUCLEOTIDE SEQUENCE [LARGE SCALE GENOMIC DNA]</scope>
    <source>
        <strain evidence="1 2">MAH-34</strain>
    </source>
</reference>
<proteinExistence type="predicted"/>
<protein>
    <submittedName>
        <fullName evidence="1">Uncharacterized protein</fullName>
    </submittedName>
</protein>
<evidence type="ECO:0000313" key="1">
    <source>
        <dbReference type="EMBL" id="MVQ39575.1"/>
    </source>
</evidence>